<keyword evidence="5" id="KW-1185">Reference proteome</keyword>
<dbReference type="InterPro" id="IPR051259">
    <property type="entry name" value="rRNA_Methyltransferase"/>
</dbReference>
<accession>A0A9N9SZ64</accession>
<dbReference type="GO" id="GO:0032259">
    <property type="term" value="P:methylation"/>
    <property type="evidence" value="ECO:0007669"/>
    <property type="project" value="UniProtKB-KW"/>
</dbReference>
<dbReference type="Gene3D" id="3.40.1280.10">
    <property type="match status" value="1"/>
</dbReference>
<dbReference type="SUPFAM" id="SSF75217">
    <property type="entry name" value="alpha/beta knot"/>
    <property type="match status" value="1"/>
</dbReference>
<evidence type="ECO:0000313" key="5">
    <source>
        <dbReference type="Proteomes" id="UP001153709"/>
    </source>
</evidence>
<keyword evidence="1" id="KW-0489">Methyltransferase</keyword>
<keyword evidence="2" id="KW-0808">Transferase</keyword>
<dbReference type="InterPro" id="IPR001537">
    <property type="entry name" value="SpoU_MeTrfase"/>
</dbReference>
<name>A0A9N9SZ64_DIABA</name>
<reference evidence="4" key="1">
    <citation type="submission" date="2022-01" db="EMBL/GenBank/DDBJ databases">
        <authorList>
            <person name="King R."/>
        </authorList>
    </citation>
    <scope>NUCLEOTIDE SEQUENCE</scope>
</reference>
<proteinExistence type="predicted"/>
<evidence type="ECO:0000256" key="2">
    <source>
        <dbReference type="ARBA" id="ARBA00022679"/>
    </source>
</evidence>
<protein>
    <recommendedName>
        <fullName evidence="3">tRNA/rRNA methyltransferase SpoU type domain-containing protein</fullName>
    </recommendedName>
</protein>
<evidence type="ECO:0000256" key="1">
    <source>
        <dbReference type="ARBA" id="ARBA00022603"/>
    </source>
</evidence>
<feature type="domain" description="tRNA/rRNA methyltransferase SpoU type" evidence="3">
    <location>
        <begin position="201"/>
        <end position="368"/>
    </location>
</feature>
<evidence type="ECO:0000259" key="3">
    <source>
        <dbReference type="Pfam" id="PF00588"/>
    </source>
</evidence>
<dbReference type="EMBL" id="OU898280">
    <property type="protein sequence ID" value="CAG9835416.1"/>
    <property type="molecule type" value="Genomic_DNA"/>
</dbReference>
<dbReference type="GO" id="GO:0008173">
    <property type="term" value="F:RNA methyltransferase activity"/>
    <property type="evidence" value="ECO:0007669"/>
    <property type="project" value="InterPro"/>
</dbReference>
<dbReference type="CDD" id="cd18106">
    <property type="entry name" value="SpoU-like_RNMTL1"/>
    <property type="match status" value="1"/>
</dbReference>
<dbReference type="OrthoDB" id="270651at2759"/>
<dbReference type="AlphaFoldDB" id="A0A9N9SZ64"/>
<dbReference type="GO" id="GO:0006396">
    <property type="term" value="P:RNA processing"/>
    <property type="evidence" value="ECO:0007669"/>
    <property type="project" value="InterPro"/>
</dbReference>
<dbReference type="InterPro" id="IPR029028">
    <property type="entry name" value="Alpha/beta_knot_MTases"/>
</dbReference>
<dbReference type="Proteomes" id="UP001153709">
    <property type="component" value="Chromosome 5"/>
</dbReference>
<sequence>MFNKLKILVFSDTFLSINQQSRCLARWSSRKPAKLIPAEEYDEEADKHSPKGKLGVEWSGNYFKNKSTENTRPKDIEPITISKKRMSPKITMDMLETTTDENGDFIYTKMKNNDPRISQLLTEIKSNKERDKRDLMLLEGKRFDEVEYLKPSIPKIGAKLYKMPLKEMQMWSDLTTCPGIMGIFKIPDIESHSVSNGALPLTIVCDNIREADNLGAILRTSSGVGCEQVLLTKGCVNVWDSKVLRSACGAHFKLRIKKKVNMDTIMEDLPPNCNFFIADNRVISMTTIDENYDKKLLSSLLESIPIVPYYGLKFNPNEHNVLIVGGETEGISLNSYSLVSNLNGVRINIPLGNNVDSLNVGTALGIIVFEMKRQYISKIKNDVRDNIKDEFS</sequence>
<dbReference type="Pfam" id="PF00588">
    <property type="entry name" value="SpoU_methylase"/>
    <property type="match status" value="1"/>
</dbReference>
<dbReference type="PANTHER" id="PTHR43191">
    <property type="entry name" value="RRNA METHYLTRANSFERASE 3"/>
    <property type="match status" value="1"/>
</dbReference>
<dbReference type="PANTHER" id="PTHR43191:SF2">
    <property type="entry name" value="RRNA METHYLTRANSFERASE 3, MITOCHONDRIAL"/>
    <property type="match status" value="1"/>
</dbReference>
<dbReference type="GO" id="GO:0003723">
    <property type="term" value="F:RNA binding"/>
    <property type="evidence" value="ECO:0007669"/>
    <property type="project" value="InterPro"/>
</dbReference>
<dbReference type="InterPro" id="IPR029026">
    <property type="entry name" value="tRNA_m1G_MTases_N"/>
</dbReference>
<evidence type="ECO:0000313" key="4">
    <source>
        <dbReference type="EMBL" id="CAG9835416.1"/>
    </source>
</evidence>
<organism evidence="4 5">
    <name type="scientific">Diabrotica balteata</name>
    <name type="common">Banded cucumber beetle</name>
    <dbReference type="NCBI Taxonomy" id="107213"/>
    <lineage>
        <taxon>Eukaryota</taxon>
        <taxon>Metazoa</taxon>
        <taxon>Ecdysozoa</taxon>
        <taxon>Arthropoda</taxon>
        <taxon>Hexapoda</taxon>
        <taxon>Insecta</taxon>
        <taxon>Pterygota</taxon>
        <taxon>Neoptera</taxon>
        <taxon>Endopterygota</taxon>
        <taxon>Coleoptera</taxon>
        <taxon>Polyphaga</taxon>
        <taxon>Cucujiformia</taxon>
        <taxon>Chrysomeloidea</taxon>
        <taxon>Chrysomelidae</taxon>
        <taxon>Galerucinae</taxon>
        <taxon>Diabroticina</taxon>
        <taxon>Diabroticites</taxon>
        <taxon>Diabrotica</taxon>
    </lineage>
</organism>
<gene>
    <name evidence="4" type="ORF">DIABBA_LOCUS8609</name>
</gene>